<sequence>MASRGSALRPGTASRLKTAMRPETKGGSAVAAGANVRFEDRPITQQGLGGLKTGGKGLRRQHEDKSYYIGLLRSKINELASEIGQLKQSFETMEEESSSFVQYEKMAETLAGDIKALQGELADYNTLVDKLNTDQDVANIQMDCEELRGQNEREERELERVFSERKEAEAAVRSVEQELEQERRMADSLVQQMQPAQQRRYQQLKEENGQLAKQLESGQEELEELRRRRGHLEDELTPNPVKQEAVRLSEQLREAEERRDGLLEEARAAGNPQQERERLLAQVKEDNQEIGTMERQTREAVERLQMLQSEIRATEQDIEDVSGQRSQQYRELRKREEQMDEFLGSYDSTFSSEKAKLSELERQVVELLDFITRSMGRVSSLPSATDFRSMQDQLKFKANEKDKADATAANLTGGHVKVQQDLLKIDQLERKTTEEIESLKERIKAMQDELVRYGDIGGLMAESEAKRESLGKERAVLGRRREQMKRLSRSLSSAYETKKKELSENENHSQLSNLERKWQHHEQNNFVMNEFIASKTAESDTSLVSSKVLSLSQNLNSRLMQNAAKAQTLA</sequence>
<dbReference type="PANTHER" id="PTHR31432">
    <property type="entry name" value="INTRAFLAGELLAR TRANSPORT PROTEIN 74 HOMOLOG"/>
    <property type="match status" value="1"/>
</dbReference>
<proteinExistence type="predicted"/>
<dbReference type="InterPro" id="IPR029602">
    <property type="entry name" value="IFT74"/>
</dbReference>
<dbReference type="AlphaFoldDB" id="A0A1I8HT84"/>
<dbReference type="GO" id="GO:0030992">
    <property type="term" value="C:intraciliary transport particle B"/>
    <property type="evidence" value="ECO:0007669"/>
    <property type="project" value="InterPro"/>
</dbReference>
<dbReference type="GO" id="GO:0048487">
    <property type="term" value="F:beta-tubulin binding"/>
    <property type="evidence" value="ECO:0007669"/>
    <property type="project" value="InterPro"/>
</dbReference>
<organism evidence="1 2">
    <name type="scientific">Macrostomum lignano</name>
    <dbReference type="NCBI Taxonomy" id="282301"/>
    <lineage>
        <taxon>Eukaryota</taxon>
        <taxon>Metazoa</taxon>
        <taxon>Spiralia</taxon>
        <taxon>Lophotrochozoa</taxon>
        <taxon>Platyhelminthes</taxon>
        <taxon>Rhabditophora</taxon>
        <taxon>Macrostomorpha</taxon>
        <taxon>Macrostomida</taxon>
        <taxon>Macrostomidae</taxon>
        <taxon>Macrostomum</taxon>
    </lineage>
</organism>
<dbReference type="Proteomes" id="UP000095280">
    <property type="component" value="Unplaced"/>
</dbReference>
<evidence type="ECO:0000313" key="1">
    <source>
        <dbReference type="Proteomes" id="UP000095280"/>
    </source>
</evidence>
<dbReference type="GO" id="GO:0005929">
    <property type="term" value="C:cilium"/>
    <property type="evidence" value="ECO:0007669"/>
    <property type="project" value="TreeGrafter"/>
</dbReference>
<evidence type="ECO:0000313" key="2">
    <source>
        <dbReference type="WBParaSite" id="maker-uti_cns_0007745-snap-gene-0.4-mRNA-1"/>
    </source>
</evidence>
<dbReference type="PANTHER" id="PTHR31432:SF0">
    <property type="entry name" value="INTRAFLAGELLAR TRANSPORT PROTEIN 74 HOMOLOG"/>
    <property type="match status" value="1"/>
</dbReference>
<dbReference type="STRING" id="282301.A0A1I8HT84"/>
<dbReference type="Gene3D" id="1.20.5.1700">
    <property type="match status" value="1"/>
</dbReference>
<protein>
    <submittedName>
        <fullName evidence="2">Intraflagellar transport protein 74 homolog</fullName>
    </submittedName>
</protein>
<dbReference type="WBParaSite" id="maker-uti_cns_0007745-snap-gene-0.4-mRNA-1">
    <property type="protein sequence ID" value="maker-uti_cns_0007745-snap-gene-0.4-mRNA-1"/>
    <property type="gene ID" value="maker-uti_cns_0007745-snap-gene-0.4"/>
</dbReference>
<keyword evidence="1" id="KW-1185">Reference proteome</keyword>
<accession>A0A1I8HT84</accession>
<reference evidence="2" key="1">
    <citation type="submission" date="2016-11" db="UniProtKB">
        <authorList>
            <consortium name="WormBaseParasite"/>
        </authorList>
    </citation>
    <scope>IDENTIFICATION</scope>
</reference>
<name>A0A1I8HT84_9PLAT</name>
<dbReference type="GO" id="GO:0035735">
    <property type="term" value="P:intraciliary transport involved in cilium assembly"/>
    <property type="evidence" value="ECO:0007669"/>
    <property type="project" value="TreeGrafter"/>
</dbReference>
<dbReference type="OrthoDB" id="444379at2759"/>